<dbReference type="SMART" id="SM00267">
    <property type="entry name" value="GGDEF"/>
    <property type="match status" value="1"/>
</dbReference>
<proteinExistence type="predicted"/>
<keyword evidence="1" id="KW-0812">Transmembrane</keyword>
<keyword evidence="1" id="KW-1133">Transmembrane helix</keyword>
<dbReference type="EMBL" id="JAAITS010000060">
    <property type="protein sequence ID" value="NSG87100.1"/>
    <property type="molecule type" value="Genomic_DNA"/>
</dbReference>
<protein>
    <submittedName>
        <fullName evidence="3">GGDEF domain-containing protein</fullName>
    </submittedName>
</protein>
<organism evidence="3 4">
    <name type="scientific">Blautia faecis</name>
    <dbReference type="NCBI Taxonomy" id="871665"/>
    <lineage>
        <taxon>Bacteria</taxon>
        <taxon>Bacillati</taxon>
        <taxon>Bacillota</taxon>
        <taxon>Clostridia</taxon>
        <taxon>Lachnospirales</taxon>
        <taxon>Lachnospiraceae</taxon>
        <taxon>Blautia</taxon>
    </lineage>
</organism>
<gene>
    <name evidence="3" type="ORF">G5B17_17185</name>
</gene>
<sequence length="474" mass="54496">MKKKKLVFLAFATIAIALLLEAGILKYVNDSNTYRMSKVLLDRVITVLNKNDDSENGLIESLKDDYIVRAKAVSYIIDAKPQVEYDVEELQKIADLILVDEIHLFDKNGYIYSGTLPKYYGFSFDSGEQMEYFKPMLKNKNLTMCQDVTPNTAEGKELMYAITWNEAGTRMIQIGIEPKRLLKELKQNEISAVVSDMPVYKGIEIFVADSQTKIVKGATDSRQIGVKLEGLVVSSDKKSGETDVRLIRIGGKRCKCLLSQYDDYIVAVTIDSSFYRQGNIFAVLIVGVYLVLASCCMFYLLSRVMKEKYEKEKLLYISNTDELTRCFNRHAYEERINNLDLREEWIYISLDLNNLKHTNDSLGHAAGDELICAAANCMRESFGKYGNVYRIGGDEFVVIITGNTKEFQSIIESFDRRVAQWHGKLVDSMTISWGYVFSSEKEWDNIYDIAKEADERMYKNKERYYQESKIVRRR</sequence>
<dbReference type="InterPro" id="IPR029787">
    <property type="entry name" value="Nucleotide_cyclase"/>
</dbReference>
<accession>A0ABX2HCR7</accession>
<evidence type="ECO:0000313" key="3">
    <source>
        <dbReference type="EMBL" id="NSG87100.1"/>
    </source>
</evidence>
<dbReference type="Gene3D" id="3.30.70.270">
    <property type="match status" value="1"/>
</dbReference>
<dbReference type="SUPFAM" id="SSF55073">
    <property type="entry name" value="Nucleotide cyclase"/>
    <property type="match status" value="1"/>
</dbReference>
<dbReference type="InterPro" id="IPR000160">
    <property type="entry name" value="GGDEF_dom"/>
</dbReference>
<dbReference type="PANTHER" id="PTHR45138">
    <property type="entry name" value="REGULATORY COMPONENTS OF SENSORY TRANSDUCTION SYSTEM"/>
    <property type="match status" value="1"/>
</dbReference>
<dbReference type="NCBIfam" id="TIGR00254">
    <property type="entry name" value="GGDEF"/>
    <property type="match status" value="1"/>
</dbReference>
<feature type="domain" description="GGDEF" evidence="2">
    <location>
        <begin position="343"/>
        <end position="474"/>
    </location>
</feature>
<evidence type="ECO:0000256" key="1">
    <source>
        <dbReference type="SAM" id="Phobius"/>
    </source>
</evidence>
<dbReference type="InterPro" id="IPR050469">
    <property type="entry name" value="Diguanylate_Cyclase"/>
</dbReference>
<dbReference type="PANTHER" id="PTHR45138:SF5">
    <property type="entry name" value="BIFUNCTIONAL PERIPLASMIC SUBSTRATE BINDING PROTEIN_CYTOPLASMIC DIGUANYLATE CYCLASE"/>
    <property type="match status" value="1"/>
</dbReference>
<dbReference type="Pfam" id="PF00990">
    <property type="entry name" value="GGDEF"/>
    <property type="match status" value="1"/>
</dbReference>
<evidence type="ECO:0000259" key="2">
    <source>
        <dbReference type="PROSITE" id="PS50887"/>
    </source>
</evidence>
<comment type="caution">
    <text evidence="3">The sequence shown here is derived from an EMBL/GenBank/DDBJ whole genome shotgun (WGS) entry which is preliminary data.</text>
</comment>
<dbReference type="CDD" id="cd01949">
    <property type="entry name" value="GGDEF"/>
    <property type="match status" value="1"/>
</dbReference>
<reference evidence="3 4" key="1">
    <citation type="journal article" date="2020" name="Cell Host Microbe">
        <title>Functional and Genomic Variation between Human-Derived Isolates of Lachnospiraceae Reveals Inter- and Intra-Species Diversity.</title>
        <authorList>
            <person name="Sorbara M.T."/>
            <person name="Littmann E.R."/>
            <person name="Fontana E."/>
            <person name="Moody T.U."/>
            <person name="Kohout C.E."/>
            <person name="Gjonbalaj M."/>
            <person name="Eaton V."/>
            <person name="Seok R."/>
            <person name="Leiner I.M."/>
            <person name="Pamer E.G."/>
        </authorList>
    </citation>
    <scope>NUCLEOTIDE SEQUENCE [LARGE SCALE GENOMIC DNA]</scope>
    <source>
        <strain evidence="3 4">MSK.17.74</strain>
    </source>
</reference>
<keyword evidence="1" id="KW-0472">Membrane</keyword>
<dbReference type="RefSeq" id="WP_173719531.1">
    <property type="nucleotide sequence ID" value="NZ_JAAITS010000060.1"/>
</dbReference>
<feature type="transmembrane region" description="Helical" evidence="1">
    <location>
        <begin position="280"/>
        <end position="301"/>
    </location>
</feature>
<dbReference type="Proteomes" id="UP001644719">
    <property type="component" value="Unassembled WGS sequence"/>
</dbReference>
<dbReference type="PROSITE" id="PS50887">
    <property type="entry name" value="GGDEF"/>
    <property type="match status" value="1"/>
</dbReference>
<keyword evidence="4" id="KW-1185">Reference proteome</keyword>
<evidence type="ECO:0000313" key="4">
    <source>
        <dbReference type="Proteomes" id="UP001644719"/>
    </source>
</evidence>
<name>A0ABX2HCR7_9FIRM</name>
<dbReference type="InterPro" id="IPR043128">
    <property type="entry name" value="Rev_trsase/Diguanyl_cyclase"/>
</dbReference>